<evidence type="ECO:0000313" key="3">
    <source>
        <dbReference type="Proteomes" id="UP000319817"/>
    </source>
</evidence>
<proteinExistence type="predicted"/>
<evidence type="ECO:0000313" key="2">
    <source>
        <dbReference type="EMBL" id="QDT12668.1"/>
    </source>
</evidence>
<feature type="compositionally biased region" description="Polar residues" evidence="1">
    <location>
        <begin position="52"/>
        <end position="61"/>
    </location>
</feature>
<keyword evidence="3" id="KW-1185">Reference proteome</keyword>
<sequence>MRFARSNCLRWLQLNTDSAAVNATGVPVRSPAGRAAAADAQVHRVAVRHSAGSRSAQSAHSVRTRTQHRQIRYRERKCRLPLDYASAGESKPHDRTFRSHSAIGKTPFWIFDDWIFNASQKHSCAALTARRRAIPHASSRRCRGTNHQRLHLACV</sequence>
<evidence type="ECO:0000256" key="1">
    <source>
        <dbReference type="SAM" id="MobiDB-lite"/>
    </source>
</evidence>
<name>A0A517NZW9_9BACT</name>
<dbReference type="EMBL" id="CP036526">
    <property type="protein sequence ID" value="QDT12668.1"/>
    <property type="molecule type" value="Genomic_DNA"/>
</dbReference>
<organism evidence="2 3">
    <name type="scientific">Stieleria marina</name>
    <dbReference type="NCBI Taxonomy" id="1930275"/>
    <lineage>
        <taxon>Bacteria</taxon>
        <taxon>Pseudomonadati</taxon>
        <taxon>Planctomycetota</taxon>
        <taxon>Planctomycetia</taxon>
        <taxon>Pirellulales</taxon>
        <taxon>Pirellulaceae</taxon>
        <taxon>Stieleria</taxon>
    </lineage>
</organism>
<feature type="region of interest" description="Disordered" evidence="1">
    <location>
        <begin position="50"/>
        <end position="69"/>
    </location>
</feature>
<gene>
    <name evidence="2" type="ORF">K239x_46800</name>
</gene>
<accession>A0A517NZW9</accession>
<dbReference type="Proteomes" id="UP000319817">
    <property type="component" value="Chromosome"/>
</dbReference>
<reference evidence="2 3" key="1">
    <citation type="submission" date="2019-02" db="EMBL/GenBank/DDBJ databases">
        <title>Deep-cultivation of Planctomycetes and their phenomic and genomic characterization uncovers novel biology.</title>
        <authorList>
            <person name="Wiegand S."/>
            <person name="Jogler M."/>
            <person name="Boedeker C."/>
            <person name="Pinto D."/>
            <person name="Vollmers J."/>
            <person name="Rivas-Marin E."/>
            <person name="Kohn T."/>
            <person name="Peeters S.H."/>
            <person name="Heuer A."/>
            <person name="Rast P."/>
            <person name="Oberbeckmann S."/>
            <person name="Bunk B."/>
            <person name="Jeske O."/>
            <person name="Meyerdierks A."/>
            <person name="Storesund J.E."/>
            <person name="Kallscheuer N."/>
            <person name="Luecker S."/>
            <person name="Lage O.M."/>
            <person name="Pohl T."/>
            <person name="Merkel B.J."/>
            <person name="Hornburger P."/>
            <person name="Mueller R.-W."/>
            <person name="Bruemmer F."/>
            <person name="Labrenz M."/>
            <person name="Spormann A.M."/>
            <person name="Op den Camp H."/>
            <person name="Overmann J."/>
            <person name="Amann R."/>
            <person name="Jetten M.S.M."/>
            <person name="Mascher T."/>
            <person name="Medema M.H."/>
            <person name="Devos D.P."/>
            <person name="Kaster A.-K."/>
            <person name="Ovreas L."/>
            <person name="Rohde M."/>
            <person name="Galperin M.Y."/>
            <person name="Jogler C."/>
        </authorList>
    </citation>
    <scope>NUCLEOTIDE SEQUENCE [LARGE SCALE GENOMIC DNA]</scope>
    <source>
        <strain evidence="2 3">K23_9</strain>
    </source>
</reference>
<protein>
    <submittedName>
        <fullName evidence="2">Uncharacterized protein</fullName>
    </submittedName>
</protein>
<dbReference type="AlphaFoldDB" id="A0A517NZW9"/>